<evidence type="ECO:0000256" key="2">
    <source>
        <dbReference type="ARBA" id="ARBA00009254"/>
    </source>
</evidence>
<gene>
    <name evidence="9" type="ORF">A4X06_0g1582</name>
</gene>
<protein>
    <recommendedName>
        <fullName evidence="6">Large ribosomal subunit protein uL29m</fullName>
    </recommendedName>
    <alternativeName>
        <fullName evidence="7">54S ribosomal protein L4, mitochondrial</fullName>
    </alternativeName>
</protein>
<dbReference type="GO" id="GO:0005762">
    <property type="term" value="C:mitochondrial large ribosomal subunit"/>
    <property type="evidence" value="ECO:0007669"/>
    <property type="project" value="TreeGrafter"/>
</dbReference>
<evidence type="ECO:0000313" key="10">
    <source>
        <dbReference type="Proteomes" id="UP000077684"/>
    </source>
</evidence>
<comment type="caution">
    <text evidence="9">The sequence shown here is derived from an EMBL/GenBank/DDBJ whole genome shotgun (WGS) entry which is preliminary data.</text>
</comment>
<evidence type="ECO:0000256" key="3">
    <source>
        <dbReference type="ARBA" id="ARBA00022980"/>
    </source>
</evidence>
<keyword evidence="10" id="KW-1185">Reference proteome</keyword>
<dbReference type="Pfam" id="PF06984">
    <property type="entry name" value="MRP-L47"/>
    <property type="match status" value="1"/>
</dbReference>
<keyword evidence="5" id="KW-0687">Ribonucleoprotein</keyword>
<evidence type="ECO:0000256" key="5">
    <source>
        <dbReference type="ARBA" id="ARBA00023274"/>
    </source>
</evidence>
<dbReference type="Proteomes" id="UP000077684">
    <property type="component" value="Unassembled WGS sequence"/>
</dbReference>
<comment type="subcellular location">
    <subcellularLocation>
        <location evidence="1">Mitochondrion</location>
    </subcellularLocation>
</comment>
<dbReference type="InterPro" id="IPR038340">
    <property type="entry name" value="MRP-L47_sf"/>
</dbReference>
<dbReference type="EMBL" id="LWDE02000104">
    <property type="protein sequence ID" value="KAE8253262.1"/>
    <property type="molecule type" value="Genomic_DNA"/>
</dbReference>
<evidence type="ECO:0000256" key="4">
    <source>
        <dbReference type="ARBA" id="ARBA00023128"/>
    </source>
</evidence>
<feature type="region of interest" description="Disordered" evidence="8">
    <location>
        <begin position="226"/>
        <end position="266"/>
    </location>
</feature>
<evidence type="ECO:0000256" key="1">
    <source>
        <dbReference type="ARBA" id="ARBA00004173"/>
    </source>
</evidence>
<evidence type="ECO:0000313" key="9">
    <source>
        <dbReference type="EMBL" id="KAE8253262.1"/>
    </source>
</evidence>
<dbReference type="Gene3D" id="6.10.330.20">
    <property type="match status" value="1"/>
</dbReference>
<evidence type="ECO:0000256" key="6">
    <source>
        <dbReference type="ARBA" id="ARBA00035289"/>
    </source>
</evidence>
<evidence type="ECO:0000256" key="8">
    <source>
        <dbReference type="SAM" id="MobiDB-lite"/>
    </source>
</evidence>
<accession>A0A8X7MY45</accession>
<keyword evidence="3" id="KW-0689">Ribosomal protein</keyword>
<reference evidence="9" key="1">
    <citation type="submission" date="2016-04" db="EMBL/GenBank/DDBJ databases">
        <authorList>
            <person name="Nguyen H.D."/>
            <person name="Samba Siva P."/>
            <person name="Cullis J."/>
            <person name="Levesque C.A."/>
            <person name="Hambleton S."/>
        </authorList>
    </citation>
    <scope>NUCLEOTIDE SEQUENCE</scope>
    <source>
        <strain evidence="9">DAOMC 236426</strain>
    </source>
</reference>
<dbReference type="GO" id="GO:0032543">
    <property type="term" value="P:mitochondrial translation"/>
    <property type="evidence" value="ECO:0007669"/>
    <property type="project" value="TreeGrafter"/>
</dbReference>
<name>A0A8X7MY45_9BASI</name>
<feature type="compositionally biased region" description="Acidic residues" evidence="8">
    <location>
        <begin position="226"/>
        <end position="244"/>
    </location>
</feature>
<dbReference type="PANTHER" id="PTHR21183:SF18">
    <property type="entry name" value="LARGE RIBOSOMAL SUBUNIT PROTEIN UL29M"/>
    <property type="match status" value="1"/>
</dbReference>
<dbReference type="PANTHER" id="PTHR21183">
    <property type="entry name" value="RIBOSOMAL PROTEIN L47, MITOCHONDRIAL-RELATED"/>
    <property type="match status" value="1"/>
</dbReference>
<dbReference type="AlphaFoldDB" id="A0A8X7MY45"/>
<sequence length="266" mass="29080">MSGSLNTGWLQPTARACMRARPLPTRPIVHALARTQAPQHPLDQHTRYPKHPLTAFFHSELYRVTPSPSEGVLPNIVPASSISSPLQSAKGEVEVRLPAVLPESLFGHDASSRSYLAPELRLKSSHELHALWYVLLMERNRLATSRDEAKRLGLANLMQMHRTNMGSRAHRVRKSMARIKLVLNERRLALIQAQQDVRLAQTSEDAAEAAVEHGLLNAAAATLEAEAEVGAEAEQEGSLYEEEQPERVGSATQGGGKASSSSSGRL</sequence>
<reference evidence="9" key="2">
    <citation type="journal article" date="2019" name="IMA Fungus">
        <title>Genome sequencing and comparison of five Tilletia species to identify candidate genes for the detection of regulated species infecting wheat.</title>
        <authorList>
            <person name="Nguyen H.D.T."/>
            <person name="Sultana T."/>
            <person name="Kesanakurti P."/>
            <person name="Hambleton S."/>
        </authorList>
    </citation>
    <scope>NUCLEOTIDE SEQUENCE</scope>
    <source>
        <strain evidence="9">DAOMC 236426</strain>
    </source>
</reference>
<comment type="similarity">
    <text evidence="2">Belongs to the universal ribosomal protein uL29 family.</text>
</comment>
<proteinExistence type="inferred from homology"/>
<keyword evidence="4" id="KW-0496">Mitochondrion</keyword>
<dbReference type="InterPro" id="IPR010729">
    <property type="entry name" value="Ribosomal_uL29_mit"/>
</dbReference>
<evidence type="ECO:0000256" key="7">
    <source>
        <dbReference type="ARBA" id="ARBA00035399"/>
    </source>
</evidence>
<dbReference type="GO" id="GO:0003735">
    <property type="term" value="F:structural constituent of ribosome"/>
    <property type="evidence" value="ECO:0007669"/>
    <property type="project" value="InterPro"/>
</dbReference>
<organism evidence="9 10">
    <name type="scientific">Tilletia controversa</name>
    <name type="common">dwarf bunt fungus</name>
    <dbReference type="NCBI Taxonomy" id="13291"/>
    <lineage>
        <taxon>Eukaryota</taxon>
        <taxon>Fungi</taxon>
        <taxon>Dikarya</taxon>
        <taxon>Basidiomycota</taxon>
        <taxon>Ustilaginomycotina</taxon>
        <taxon>Exobasidiomycetes</taxon>
        <taxon>Tilletiales</taxon>
        <taxon>Tilletiaceae</taxon>
        <taxon>Tilletia</taxon>
    </lineage>
</organism>